<dbReference type="RefSeq" id="WP_153287205.1">
    <property type="nucleotide sequence ID" value="NZ_CP045643.1"/>
</dbReference>
<evidence type="ECO:0000313" key="2">
    <source>
        <dbReference type="EMBL" id="QFZ72840.1"/>
    </source>
</evidence>
<gene>
    <name evidence="2" type="ORF">GFH48_05765</name>
</gene>
<evidence type="ECO:0000256" key="1">
    <source>
        <dbReference type="SAM" id="MobiDB-lite"/>
    </source>
</evidence>
<accession>A0A5Q0L705</accession>
<dbReference type="Proteomes" id="UP000326179">
    <property type="component" value="Chromosome"/>
</dbReference>
<dbReference type="KEGG" id="sfy:GFH48_05765"/>
<name>A0A5Q0L705_9ACTN</name>
<reference evidence="2 3" key="1">
    <citation type="submission" date="2019-10" db="EMBL/GenBank/DDBJ databases">
        <title>A novel species.</title>
        <authorList>
            <person name="Gao J."/>
        </authorList>
    </citation>
    <scope>NUCLEOTIDE SEQUENCE [LARGE SCALE GENOMIC DNA]</scope>
    <source>
        <strain evidence="2 3">QMT-28</strain>
    </source>
</reference>
<evidence type="ECO:0000313" key="3">
    <source>
        <dbReference type="Proteomes" id="UP000326179"/>
    </source>
</evidence>
<organism evidence="2 3">
    <name type="scientific">Streptomyces fagopyri</name>
    <dbReference type="NCBI Taxonomy" id="2662397"/>
    <lineage>
        <taxon>Bacteria</taxon>
        <taxon>Bacillati</taxon>
        <taxon>Actinomycetota</taxon>
        <taxon>Actinomycetes</taxon>
        <taxon>Kitasatosporales</taxon>
        <taxon>Streptomycetaceae</taxon>
        <taxon>Streptomyces</taxon>
    </lineage>
</organism>
<sequence>MRRRTLLTAAPSGVATGPGPAGTARAAGPVPATGTALTVDPPGPDRNTSGPRTRRAAIGETRVPRAGTASLASQETPGGAAPRALRITGSRLPA</sequence>
<feature type="compositionally biased region" description="Low complexity" evidence="1">
    <location>
        <begin position="8"/>
        <end position="36"/>
    </location>
</feature>
<dbReference type="AlphaFoldDB" id="A0A5Q0L705"/>
<dbReference type="EMBL" id="CP045643">
    <property type="protein sequence ID" value="QFZ72840.1"/>
    <property type="molecule type" value="Genomic_DNA"/>
</dbReference>
<protein>
    <submittedName>
        <fullName evidence="2">Uncharacterized protein</fullName>
    </submittedName>
</protein>
<keyword evidence="3" id="KW-1185">Reference proteome</keyword>
<proteinExistence type="predicted"/>
<feature type="region of interest" description="Disordered" evidence="1">
    <location>
        <begin position="1"/>
        <end position="94"/>
    </location>
</feature>